<evidence type="ECO:0000313" key="1">
    <source>
        <dbReference type="EMBL" id="AOM66407.1"/>
    </source>
</evidence>
<protein>
    <submittedName>
        <fullName evidence="1">Uncharacterized protein</fullName>
    </submittedName>
</protein>
<dbReference type="AlphaFoldDB" id="A0A1C9CDG9"/>
<dbReference type="RefSeq" id="YP_009297064.1">
    <property type="nucleotide sequence ID" value="NC_031174.1"/>
</dbReference>
<accession>A0A1C9CDG9</accession>
<organism evidence="1">
    <name type="scientific">Ceramothamnion japonicum</name>
    <name type="common">Red alga</name>
    <name type="synonym">Ceramium japonicum</name>
    <dbReference type="NCBI Taxonomy" id="218448"/>
    <lineage>
        <taxon>Eukaryota</taxon>
        <taxon>Rhodophyta</taxon>
        <taxon>Florideophyceae</taxon>
        <taxon>Rhodymeniophycidae</taxon>
        <taxon>Ceramiales</taxon>
        <taxon>Ceramiaceae</taxon>
        <taxon>Ceramothamnion</taxon>
    </lineage>
</organism>
<proteinExistence type="predicted"/>
<name>A0A1C9CDG9_CERJP</name>
<geneLocation type="plastid" evidence="1"/>
<dbReference type="EMBL" id="KX284719">
    <property type="protein sequence ID" value="AOM66407.1"/>
    <property type="molecule type" value="Genomic_DNA"/>
</dbReference>
<sequence length="154" mass="18752">MFRIYLLIAITILLPICYFITRELVSQVIYCFVLLKNLFFMPQNNHYVDDMNCLVRYCILGKQWFKCIIILHFYHYYHNVNNNKLLGICFHELSYIKIALYYYVRALQNENDIELLQKLLLVYRDLKDDVRMSQICDKIRQIDPNHKILFELNL</sequence>
<gene>
    <name evidence="1" type="primary">ycf37</name>
    <name evidence="1" type="ORF">Ceram_131</name>
</gene>
<reference evidence="1" key="1">
    <citation type="journal article" date="2016" name="BMC Biol.">
        <title>Parallel evolution of highly conserved plastid genome architecture in red seaweeds and seed plants.</title>
        <authorList>
            <person name="Lee J."/>
            <person name="Cho C.H."/>
            <person name="Park S.I."/>
            <person name="Choi J.W."/>
            <person name="Song H.S."/>
            <person name="West J.A."/>
            <person name="Bhattacharya D."/>
            <person name="Yoon H.S."/>
        </authorList>
    </citation>
    <scope>NUCLEOTIDE SEQUENCE</scope>
</reference>
<dbReference type="GeneID" id="29073598"/>
<keyword evidence="1" id="KW-0934">Plastid</keyword>